<dbReference type="Proteomes" id="UP000557688">
    <property type="component" value="Unassembled WGS sequence"/>
</dbReference>
<dbReference type="InterPro" id="IPR015038">
    <property type="entry name" value="GlaH"/>
</dbReference>
<keyword evidence="4" id="KW-0408">Iron</keyword>
<dbReference type="Proteomes" id="UP000565205">
    <property type="component" value="Unassembled WGS sequence"/>
</dbReference>
<reference evidence="6 8" key="1">
    <citation type="submission" date="2020-06" db="EMBL/GenBank/DDBJ databases">
        <title>Description of novel acetic acid bacteria.</title>
        <authorList>
            <person name="Sombolestani A."/>
        </authorList>
    </citation>
    <scope>NUCLEOTIDE SEQUENCE [LARGE SCALE GENOMIC DNA]</scope>
    <source>
        <strain evidence="6 8">LMG 26838</strain>
    </source>
</reference>
<dbReference type="SUPFAM" id="SSF51197">
    <property type="entry name" value="Clavaminate synthase-like"/>
    <property type="match status" value="1"/>
</dbReference>
<dbReference type="EMBL" id="JABXXQ010000077">
    <property type="protein sequence ID" value="NVN29872.1"/>
    <property type="molecule type" value="Genomic_DNA"/>
</dbReference>
<evidence type="ECO:0000256" key="1">
    <source>
        <dbReference type="ARBA" id="ARBA00022723"/>
    </source>
</evidence>
<keyword evidence="2" id="KW-0223">Dioxygenase</keyword>
<name>A0A839UX36_9PROT</name>
<evidence type="ECO:0000313" key="7">
    <source>
        <dbReference type="Proteomes" id="UP000557688"/>
    </source>
</evidence>
<evidence type="ECO:0000313" key="5">
    <source>
        <dbReference type="EMBL" id="MBB3173215.1"/>
    </source>
</evidence>
<dbReference type="Gene3D" id="3.60.130.10">
    <property type="entry name" value="Clavaminate synthase-like"/>
    <property type="match status" value="1"/>
</dbReference>
<reference evidence="5 7" key="2">
    <citation type="submission" date="2020-08" db="EMBL/GenBank/DDBJ databases">
        <title>Genomic Encyclopedia of Type Strains, Phase III (KMG-III): the genomes of soil and plant-associated and newly described type strains.</title>
        <authorList>
            <person name="Whitman W."/>
        </authorList>
    </citation>
    <scope>NUCLEOTIDE SEQUENCE [LARGE SCALE GENOMIC DNA]</scope>
    <source>
        <strain evidence="5 7">CECT 8088</strain>
    </source>
</reference>
<protein>
    <submittedName>
        <fullName evidence="5 6">Protein CsiD</fullName>
    </submittedName>
</protein>
<dbReference type="GO" id="GO:0050498">
    <property type="term" value="F:oxidoreductase activity, acting on paired donors, with incorporation or reduction of molecular oxygen, with 2-oxoglutarate as one donor, and the other dehydrogenated"/>
    <property type="evidence" value="ECO:0007669"/>
    <property type="project" value="InterPro"/>
</dbReference>
<gene>
    <name evidence="6" type="primary">csiD</name>
    <name evidence="5" type="ORF">FHR90_001033</name>
    <name evidence="6" type="ORF">HUK83_05925</name>
</gene>
<dbReference type="RefSeq" id="WP_176622931.1">
    <property type="nucleotide sequence ID" value="NZ_JABXXQ010000077.1"/>
</dbReference>
<evidence type="ECO:0000313" key="6">
    <source>
        <dbReference type="EMBL" id="NVN29872.1"/>
    </source>
</evidence>
<evidence type="ECO:0000313" key="8">
    <source>
        <dbReference type="Proteomes" id="UP000565205"/>
    </source>
</evidence>
<proteinExistence type="predicted"/>
<organism evidence="5 7">
    <name type="scientific">Endobacter medicaginis</name>
    <dbReference type="NCBI Taxonomy" id="1181271"/>
    <lineage>
        <taxon>Bacteria</taxon>
        <taxon>Pseudomonadati</taxon>
        <taxon>Pseudomonadota</taxon>
        <taxon>Alphaproteobacteria</taxon>
        <taxon>Acetobacterales</taxon>
        <taxon>Acetobacteraceae</taxon>
        <taxon>Endobacter</taxon>
    </lineage>
</organism>
<keyword evidence="7" id="KW-1185">Reference proteome</keyword>
<keyword evidence="3" id="KW-0560">Oxidoreductase</keyword>
<dbReference type="EMBL" id="JACHXV010000003">
    <property type="protein sequence ID" value="MBB3173215.1"/>
    <property type="molecule type" value="Genomic_DNA"/>
</dbReference>
<dbReference type="GO" id="GO:0005506">
    <property type="term" value="F:iron ion binding"/>
    <property type="evidence" value="ECO:0007669"/>
    <property type="project" value="InterPro"/>
</dbReference>
<keyword evidence="1" id="KW-0479">Metal-binding</keyword>
<sequence length="314" mass="35176">MGAQTPTVIDRSIPLSTASGKVRIAPHPRHARLRHLAFETAALRRFFDEVADIEVQNLEYVPFMRFHVARKLAEAVGEDLADTVRAIVTDRNTGGFTLGVQSVTSNPQDYVKLGTAIGHLIGPCNHDAMSGTYYARFEVRDTDASDSYLRQAYRLFTLHTDGTFVDEATDWLLMMKFAEANAVGGESRFLHIDDWSERDIFLHDPLATRPMLHKAPGSKNVAQSIERPVFFQSRFGLALSFIDQFVQPRNGEEADYLRRLSASMEASPATTEVGLPVGDLVVLNNLFWLHGRAPFQKNAGLHRELMRQRGMISC</sequence>
<dbReference type="InterPro" id="IPR042098">
    <property type="entry name" value="TauD-like_sf"/>
</dbReference>
<comment type="caution">
    <text evidence="5">The sequence shown here is derived from an EMBL/GenBank/DDBJ whole genome shotgun (WGS) entry which is preliminary data.</text>
</comment>
<dbReference type="Pfam" id="PF08943">
    <property type="entry name" value="CsiD"/>
    <property type="match status" value="1"/>
</dbReference>
<dbReference type="GO" id="GO:0016706">
    <property type="term" value="F:2-oxoglutarate-dependent dioxygenase activity"/>
    <property type="evidence" value="ECO:0007669"/>
    <property type="project" value="UniProtKB-ARBA"/>
</dbReference>
<dbReference type="NCBIfam" id="NF002814">
    <property type="entry name" value="PRK02963.1"/>
    <property type="match status" value="1"/>
</dbReference>
<evidence type="ECO:0000256" key="2">
    <source>
        <dbReference type="ARBA" id="ARBA00022964"/>
    </source>
</evidence>
<dbReference type="AlphaFoldDB" id="A0A839UX36"/>
<evidence type="ECO:0000256" key="3">
    <source>
        <dbReference type="ARBA" id="ARBA00023002"/>
    </source>
</evidence>
<accession>A0A839UX36</accession>
<evidence type="ECO:0000256" key="4">
    <source>
        <dbReference type="ARBA" id="ARBA00023004"/>
    </source>
</evidence>